<evidence type="ECO:0000313" key="4">
    <source>
        <dbReference type="EMBL" id="ARF09475.1"/>
    </source>
</evidence>
<dbReference type="Pfam" id="PF00382">
    <property type="entry name" value="TFIIB"/>
    <property type="match status" value="2"/>
</dbReference>
<dbReference type="InterPro" id="IPR036915">
    <property type="entry name" value="Cyclin-like_sf"/>
</dbReference>
<reference evidence="4" key="1">
    <citation type="journal article" date="2017" name="Science">
        <title>Giant viruses with an expanded complement of translation system components.</title>
        <authorList>
            <person name="Schulz F."/>
            <person name="Yutin N."/>
            <person name="Ivanova N.N."/>
            <person name="Ortega D.R."/>
            <person name="Lee T.K."/>
            <person name="Vierheilig J."/>
            <person name="Daims H."/>
            <person name="Horn M."/>
            <person name="Wagner M."/>
            <person name="Jensen G.J."/>
            <person name="Kyrpides N.C."/>
            <person name="Koonin E.V."/>
            <person name="Woyke T."/>
        </authorList>
    </citation>
    <scope>NUCLEOTIDE SEQUENCE</scope>
    <source>
        <strain evidence="4">ILV1</strain>
    </source>
</reference>
<organism evidence="4">
    <name type="scientific">Indivirus ILV1</name>
    <dbReference type="NCBI Taxonomy" id="1977633"/>
    <lineage>
        <taxon>Viruses</taxon>
        <taxon>Varidnaviria</taxon>
        <taxon>Bamfordvirae</taxon>
        <taxon>Nucleocytoviricota</taxon>
        <taxon>Megaviricetes</taxon>
        <taxon>Imitervirales</taxon>
        <taxon>Mimiviridae</taxon>
        <taxon>Klosneuvirinae</taxon>
        <taxon>Indivirus</taxon>
    </lineage>
</organism>
<dbReference type="Gene3D" id="1.10.472.10">
    <property type="entry name" value="Cyclin-like"/>
    <property type="match status" value="1"/>
</dbReference>
<gene>
    <name evidence="4" type="ORF">Indivirus_1_98</name>
</gene>
<name>A0A1V0SCN9_9VIRU</name>
<keyword evidence="4" id="KW-0396">Initiation factor</keyword>
<feature type="domain" description="Transcription factor TFIIB cyclin-like" evidence="3">
    <location>
        <begin position="127"/>
        <end position="227"/>
    </location>
</feature>
<sequence length="416" mass="47928">MNGMKNIHNIDSLNDDELFDLLDQIDMINENQNSSKLFCKTCNTNDTISEDTAQGIIVCIGCGSILADLFDTTLESRQYDNDNNTVARCSSTTNHFLPQSSLGTSIRGIKRNKVRLLHSWSAMPYRERSLNAVLKQIQAKCNQAGIIKCIEDDAKILYKNISESKHAYGKNSGKTVIIRGINRRALVASCVFYACKKKGNTRSPKEIAKLFDLSYKDITKGYKLFLKFVLKQIQIEDKITNPEDFITRYCRELHVKNNHIDQAIQIAKNIQKLDIASTHTPFSVATSSIVLMLDLNKFNFDRKYIAKKFNVSDVTITKTYKKIEKYKDILTNDELCNQLANKMEEERKKINIPEKLKSIYENNTNNDDLCENNNIIFFERKFNIENENLDEYITDIEADLYDKLSQTDDEYENIFN</sequence>
<evidence type="ECO:0000256" key="2">
    <source>
        <dbReference type="ARBA" id="ARBA00023163"/>
    </source>
</evidence>
<dbReference type="PANTHER" id="PTHR11618">
    <property type="entry name" value="TRANSCRIPTION INITIATION FACTOR IIB-RELATED"/>
    <property type="match status" value="1"/>
</dbReference>
<protein>
    <submittedName>
        <fullName evidence="4">Transcription initiation factor IIB</fullName>
    </submittedName>
</protein>
<dbReference type="GO" id="GO:0070897">
    <property type="term" value="P:transcription preinitiation complex assembly"/>
    <property type="evidence" value="ECO:0007669"/>
    <property type="project" value="InterPro"/>
</dbReference>
<keyword evidence="1" id="KW-0805">Transcription regulation</keyword>
<dbReference type="InterPro" id="IPR000812">
    <property type="entry name" value="TFIIB"/>
</dbReference>
<keyword evidence="4" id="KW-0648">Protein biosynthesis</keyword>
<proteinExistence type="predicted"/>
<evidence type="ECO:0000259" key="3">
    <source>
        <dbReference type="Pfam" id="PF00382"/>
    </source>
</evidence>
<dbReference type="PRINTS" id="PR00685">
    <property type="entry name" value="TIFACTORIIB"/>
</dbReference>
<keyword evidence="2" id="KW-0804">Transcription</keyword>
<dbReference type="Gene3D" id="1.10.472.170">
    <property type="match status" value="1"/>
</dbReference>
<dbReference type="EMBL" id="KY684085">
    <property type="protein sequence ID" value="ARF09475.1"/>
    <property type="molecule type" value="Genomic_DNA"/>
</dbReference>
<dbReference type="PANTHER" id="PTHR11618:SF13">
    <property type="entry name" value="TRANSCRIPTION INITIATION FACTOR IIB"/>
    <property type="match status" value="1"/>
</dbReference>
<evidence type="ECO:0000256" key="1">
    <source>
        <dbReference type="ARBA" id="ARBA00023015"/>
    </source>
</evidence>
<feature type="domain" description="Transcription factor TFIIB cyclin-like" evidence="3">
    <location>
        <begin position="237"/>
        <end position="325"/>
    </location>
</feature>
<accession>A0A1V0SCN9</accession>
<dbReference type="GO" id="GO:0097550">
    <property type="term" value="C:transcription preinitiation complex"/>
    <property type="evidence" value="ECO:0007669"/>
    <property type="project" value="TreeGrafter"/>
</dbReference>
<dbReference type="GO" id="GO:0017025">
    <property type="term" value="F:TBP-class protein binding"/>
    <property type="evidence" value="ECO:0007669"/>
    <property type="project" value="InterPro"/>
</dbReference>
<dbReference type="SUPFAM" id="SSF47954">
    <property type="entry name" value="Cyclin-like"/>
    <property type="match status" value="2"/>
</dbReference>
<dbReference type="SUPFAM" id="SSF57783">
    <property type="entry name" value="Zinc beta-ribbon"/>
    <property type="match status" value="1"/>
</dbReference>
<dbReference type="InterPro" id="IPR013150">
    <property type="entry name" value="TFIIB_cyclin"/>
</dbReference>